<feature type="domain" description="Transposase InsH N-terminal" evidence="3">
    <location>
        <begin position="1"/>
        <end position="48"/>
    </location>
</feature>
<reference evidence="4" key="1">
    <citation type="submission" date="2013-08" db="EMBL/GenBank/DDBJ databases">
        <authorList>
            <person name="Mendez C."/>
            <person name="Richter M."/>
            <person name="Ferrer M."/>
            <person name="Sanchez J."/>
        </authorList>
    </citation>
    <scope>NUCLEOTIDE SEQUENCE</scope>
</reference>
<reference evidence="4" key="2">
    <citation type="journal article" date="2014" name="ISME J.">
        <title>Microbial stratification in low pH oxic and suboxic macroscopic growths along an acid mine drainage.</title>
        <authorList>
            <person name="Mendez-Garcia C."/>
            <person name="Mesa V."/>
            <person name="Sprenger R.R."/>
            <person name="Richter M."/>
            <person name="Diez M.S."/>
            <person name="Solano J."/>
            <person name="Bargiela R."/>
            <person name="Golyshina O.V."/>
            <person name="Manteca A."/>
            <person name="Ramos J.L."/>
            <person name="Gallego J.R."/>
            <person name="Llorente I."/>
            <person name="Martins Dos Santos V.A."/>
            <person name="Jensen O.N."/>
            <person name="Pelaez A.I."/>
            <person name="Sanchez J."/>
            <person name="Ferrer M."/>
        </authorList>
    </citation>
    <scope>NUCLEOTIDE SEQUENCE</scope>
</reference>
<dbReference type="InterPro" id="IPR008490">
    <property type="entry name" value="Transposase_InsH_N"/>
</dbReference>
<feature type="compositionally biased region" description="Low complexity" evidence="1">
    <location>
        <begin position="117"/>
        <end position="126"/>
    </location>
</feature>
<feature type="region of interest" description="Disordered" evidence="1">
    <location>
        <begin position="110"/>
        <end position="200"/>
    </location>
</feature>
<sequence length="395" mass="43963">MVLLLGYAYWRGIRSSRKIEKAFEDSIGFRAICPRRTPDHVTISRFRKDNRMELGGLFEHILKEAQAQGMIDPGTASLDGTKVKANAALSANATDEILDRQLAKIAEEEAAEKADNADPALSGLARAAKKRGRRSRIERRTKAKAKLEKKKAARLAGEAQKQEERLRKQEETGKKARGRKPKKLSAEELSEGKVNTTDPESEIMKTKHGYLQGYNAQIVVTMQQIILAADVTTQQNDMHQLTPMIERTQESLGALGIDTSTFTTLLADTGYCSAANLAALDGEAVVVLTPPKKDKKVDETIKTFKGRESESPLASEPLTTIPGMAHYLSTPEGRERYKKRGSTVEPTFGQIKENEGIRSFMCRGLEACRSEWRMICAMHNLRKIKAHRDRLKKAA</sequence>
<dbReference type="GO" id="GO:0004803">
    <property type="term" value="F:transposase activity"/>
    <property type="evidence" value="ECO:0007669"/>
    <property type="project" value="InterPro"/>
</dbReference>
<dbReference type="InterPro" id="IPR002559">
    <property type="entry name" value="Transposase_11"/>
</dbReference>
<gene>
    <name evidence="4" type="ORF">B1A_04943</name>
</gene>
<protein>
    <submittedName>
        <fullName evidence="4">Transposase, IS4 family protein</fullName>
    </submittedName>
</protein>
<feature type="domain" description="Transposase IS4-like" evidence="2">
    <location>
        <begin position="202"/>
        <end position="381"/>
    </location>
</feature>
<evidence type="ECO:0000259" key="3">
    <source>
        <dbReference type="Pfam" id="PF05598"/>
    </source>
</evidence>
<proteinExistence type="predicted"/>
<dbReference type="GO" id="GO:0003677">
    <property type="term" value="F:DNA binding"/>
    <property type="evidence" value="ECO:0007669"/>
    <property type="project" value="InterPro"/>
</dbReference>
<feature type="compositionally biased region" description="Basic and acidic residues" evidence="1">
    <location>
        <begin position="160"/>
        <end position="174"/>
    </location>
</feature>
<accession>T1CWB0</accession>
<dbReference type="Pfam" id="PF05598">
    <property type="entry name" value="DUF772"/>
    <property type="match status" value="1"/>
</dbReference>
<evidence type="ECO:0000259" key="2">
    <source>
        <dbReference type="Pfam" id="PF01609"/>
    </source>
</evidence>
<feature type="compositionally biased region" description="Basic residues" evidence="1">
    <location>
        <begin position="127"/>
        <end position="153"/>
    </location>
</feature>
<dbReference type="EMBL" id="AUZX01003601">
    <property type="protein sequence ID" value="EQD73454.1"/>
    <property type="molecule type" value="Genomic_DNA"/>
</dbReference>
<dbReference type="AlphaFoldDB" id="T1CWB0"/>
<evidence type="ECO:0000256" key="1">
    <source>
        <dbReference type="SAM" id="MobiDB-lite"/>
    </source>
</evidence>
<comment type="caution">
    <text evidence="4">The sequence shown here is derived from an EMBL/GenBank/DDBJ whole genome shotgun (WGS) entry which is preliminary data.</text>
</comment>
<organism evidence="4">
    <name type="scientific">mine drainage metagenome</name>
    <dbReference type="NCBI Taxonomy" id="410659"/>
    <lineage>
        <taxon>unclassified sequences</taxon>
        <taxon>metagenomes</taxon>
        <taxon>ecological metagenomes</taxon>
    </lineage>
</organism>
<name>T1CWB0_9ZZZZ</name>
<evidence type="ECO:0000313" key="4">
    <source>
        <dbReference type="EMBL" id="EQD73454.1"/>
    </source>
</evidence>
<dbReference type="PANTHER" id="PTHR33408">
    <property type="entry name" value="TRANSPOSASE"/>
    <property type="match status" value="1"/>
</dbReference>
<dbReference type="GO" id="GO:0006313">
    <property type="term" value="P:DNA transposition"/>
    <property type="evidence" value="ECO:0007669"/>
    <property type="project" value="InterPro"/>
</dbReference>
<dbReference type="Pfam" id="PF01609">
    <property type="entry name" value="DDE_Tnp_1"/>
    <property type="match status" value="1"/>
</dbReference>